<proteinExistence type="predicted"/>
<gene>
    <name evidence="4" type="ORF">HAX54_019639</name>
</gene>
<feature type="domain" description="C2H2-type" evidence="3">
    <location>
        <begin position="97"/>
        <end position="119"/>
    </location>
</feature>
<keyword evidence="1" id="KW-0863">Zinc-finger</keyword>
<dbReference type="PROSITE" id="PS00028">
    <property type="entry name" value="ZINC_FINGER_C2H2_1"/>
    <property type="match status" value="1"/>
</dbReference>
<keyword evidence="1" id="KW-0479">Metal-binding</keyword>
<reference evidence="4 5" key="1">
    <citation type="journal article" date="2021" name="BMC Genomics">
        <title>Datura genome reveals duplications of psychoactive alkaloid biosynthetic genes and high mutation rate following tissue culture.</title>
        <authorList>
            <person name="Rajewski A."/>
            <person name="Carter-House D."/>
            <person name="Stajich J."/>
            <person name="Litt A."/>
        </authorList>
    </citation>
    <scope>NUCLEOTIDE SEQUENCE [LARGE SCALE GENOMIC DNA]</scope>
    <source>
        <strain evidence="4">AR-01</strain>
    </source>
</reference>
<evidence type="ECO:0000259" key="3">
    <source>
        <dbReference type="PROSITE" id="PS50157"/>
    </source>
</evidence>
<protein>
    <recommendedName>
        <fullName evidence="3">C2H2-type domain-containing protein</fullName>
    </recommendedName>
</protein>
<accession>A0ABS8UPR4</accession>
<dbReference type="EMBL" id="JACEIK010002386">
    <property type="protein sequence ID" value="MCD9560833.1"/>
    <property type="molecule type" value="Genomic_DNA"/>
</dbReference>
<feature type="compositionally biased region" description="Pro residues" evidence="2">
    <location>
        <begin position="187"/>
        <end position="196"/>
    </location>
</feature>
<comment type="caution">
    <text evidence="4">The sequence shown here is derived from an EMBL/GenBank/DDBJ whole genome shotgun (WGS) entry which is preliminary data.</text>
</comment>
<evidence type="ECO:0000256" key="1">
    <source>
        <dbReference type="PROSITE-ProRule" id="PRU00042"/>
    </source>
</evidence>
<evidence type="ECO:0000313" key="5">
    <source>
        <dbReference type="Proteomes" id="UP000823775"/>
    </source>
</evidence>
<feature type="region of interest" description="Disordered" evidence="2">
    <location>
        <begin position="1"/>
        <end position="96"/>
    </location>
</feature>
<keyword evidence="1" id="KW-0862">Zinc</keyword>
<name>A0ABS8UPR4_DATST</name>
<dbReference type="SMART" id="SM00355">
    <property type="entry name" value="ZnF_C2H2"/>
    <property type="match status" value="1"/>
</dbReference>
<sequence>MTNSGDKGASDENPVVPPPPPTPESPVAPVTEAPESAEKENPAPARPTGTVSESNTPPRKWGGMLSAGEGSSAGGGEGASEGHSTAPAPDEVTLEKRKCSVCGKVFATVKALFGHMNCHPDRGWKGAYPPPVFNREEEFGNIQAAVEAAERRNVIPDLNQAEPAEPEPAEPEPEPEPEPMFLLPDLNLPPPPEEIR</sequence>
<dbReference type="Pfam" id="PF13912">
    <property type="entry name" value="zf-C2H2_6"/>
    <property type="match status" value="1"/>
</dbReference>
<dbReference type="InterPro" id="IPR013087">
    <property type="entry name" value="Znf_C2H2_type"/>
</dbReference>
<evidence type="ECO:0000256" key="2">
    <source>
        <dbReference type="SAM" id="MobiDB-lite"/>
    </source>
</evidence>
<dbReference type="PANTHER" id="PTHR47591:SF13">
    <property type="entry name" value="OS02G0293900 PROTEIN"/>
    <property type="match status" value="1"/>
</dbReference>
<dbReference type="SUPFAM" id="SSF57667">
    <property type="entry name" value="beta-beta-alpha zinc fingers"/>
    <property type="match status" value="1"/>
</dbReference>
<feature type="region of interest" description="Disordered" evidence="2">
    <location>
        <begin position="156"/>
        <end position="196"/>
    </location>
</feature>
<organism evidence="4 5">
    <name type="scientific">Datura stramonium</name>
    <name type="common">Jimsonweed</name>
    <name type="synonym">Common thornapple</name>
    <dbReference type="NCBI Taxonomy" id="4076"/>
    <lineage>
        <taxon>Eukaryota</taxon>
        <taxon>Viridiplantae</taxon>
        <taxon>Streptophyta</taxon>
        <taxon>Embryophyta</taxon>
        <taxon>Tracheophyta</taxon>
        <taxon>Spermatophyta</taxon>
        <taxon>Magnoliopsida</taxon>
        <taxon>eudicotyledons</taxon>
        <taxon>Gunneridae</taxon>
        <taxon>Pentapetalae</taxon>
        <taxon>asterids</taxon>
        <taxon>lamiids</taxon>
        <taxon>Solanales</taxon>
        <taxon>Solanaceae</taxon>
        <taxon>Solanoideae</taxon>
        <taxon>Datureae</taxon>
        <taxon>Datura</taxon>
    </lineage>
</organism>
<keyword evidence="5" id="KW-1185">Reference proteome</keyword>
<dbReference type="PANTHER" id="PTHR47591">
    <property type="entry name" value="ZINC FINGER PROTEIN ZAT2-RELATED"/>
    <property type="match status" value="1"/>
</dbReference>
<evidence type="ECO:0000313" key="4">
    <source>
        <dbReference type="EMBL" id="MCD9560833.1"/>
    </source>
</evidence>
<dbReference type="PROSITE" id="PS50157">
    <property type="entry name" value="ZINC_FINGER_C2H2_2"/>
    <property type="match status" value="1"/>
</dbReference>
<dbReference type="InterPro" id="IPR036236">
    <property type="entry name" value="Znf_C2H2_sf"/>
</dbReference>
<dbReference type="Proteomes" id="UP000823775">
    <property type="component" value="Unassembled WGS sequence"/>
</dbReference>
<feature type="compositionally biased region" description="Acidic residues" evidence="2">
    <location>
        <begin position="164"/>
        <end position="177"/>
    </location>
</feature>
<feature type="compositionally biased region" description="Pro residues" evidence="2">
    <location>
        <begin position="15"/>
        <end position="26"/>
    </location>
</feature>